<feature type="transmembrane region" description="Helical" evidence="8">
    <location>
        <begin position="238"/>
        <end position="259"/>
    </location>
</feature>
<organism evidence="10 11">
    <name type="scientific">Pogona vitticeps</name>
    <name type="common">central bearded dragon</name>
    <dbReference type="NCBI Taxonomy" id="103695"/>
    <lineage>
        <taxon>Eukaryota</taxon>
        <taxon>Metazoa</taxon>
        <taxon>Chordata</taxon>
        <taxon>Craniata</taxon>
        <taxon>Vertebrata</taxon>
        <taxon>Euteleostomi</taxon>
        <taxon>Lepidosauria</taxon>
        <taxon>Squamata</taxon>
        <taxon>Bifurcata</taxon>
        <taxon>Unidentata</taxon>
        <taxon>Episquamata</taxon>
        <taxon>Toxicofera</taxon>
        <taxon>Iguania</taxon>
        <taxon>Acrodonta</taxon>
        <taxon>Agamidae</taxon>
        <taxon>Amphibolurinae</taxon>
        <taxon>Pogona</taxon>
    </lineage>
</organism>
<dbReference type="InterPro" id="IPR000276">
    <property type="entry name" value="GPCR_Rhodpsn"/>
</dbReference>
<keyword evidence="6" id="KW-0675">Receptor</keyword>
<feature type="transmembrane region" description="Helical" evidence="8">
    <location>
        <begin position="27"/>
        <end position="52"/>
    </location>
</feature>
<dbReference type="InterPro" id="IPR017452">
    <property type="entry name" value="GPCR_Rhodpsn_7TM"/>
</dbReference>
<feature type="transmembrane region" description="Helical" evidence="8">
    <location>
        <begin position="206"/>
        <end position="226"/>
    </location>
</feature>
<comment type="subcellular location">
    <subcellularLocation>
        <location evidence="1">Membrane</location>
        <topology evidence="1">Multi-pass membrane protein</topology>
    </subcellularLocation>
</comment>
<evidence type="ECO:0000256" key="8">
    <source>
        <dbReference type="SAM" id="Phobius"/>
    </source>
</evidence>
<evidence type="ECO:0000313" key="11">
    <source>
        <dbReference type="RefSeq" id="XP_020634884.2"/>
    </source>
</evidence>
<feature type="transmembrane region" description="Helical" evidence="8">
    <location>
        <begin position="142"/>
        <end position="165"/>
    </location>
</feature>
<reference evidence="11" key="1">
    <citation type="submission" date="2025-08" db="UniProtKB">
        <authorList>
            <consortium name="RefSeq"/>
        </authorList>
    </citation>
    <scope>IDENTIFICATION</scope>
</reference>
<evidence type="ECO:0000313" key="10">
    <source>
        <dbReference type="Proteomes" id="UP001652642"/>
    </source>
</evidence>
<evidence type="ECO:0000256" key="1">
    <source>
        <dbReference type="ARBA" id="ARBA00004141"/>
    </source>
</evidence>
<dbReference type="GO" id="GO:0005886">
    <property type="term" value="C:plasma membrane"/>
    <property type="evidence" value="ECO:0007669"/>
    <property type="project" value="UniProtKB-ARBA"/>
</dbReference>
<dbReference type="PANTHER" id="PTHR48002">
    <property type="entry name" value="OLFACTORY RECEPTOR"/>
    <property type="match status" value="1"/>
</dbReference>
<dbReference type="AlphaFoldDB" id="A0A6J0SM90"/>
<dbReference type="GO" id="GO:0004930">
    <property type="term" value="F:G protein-coupled receptor activity"/>
    <property type="evidence" value="ECO:0007669"/>
    <property type="project" value="UniProtKB-KW"/>
</dbReference>
<dbReference type="PROSITE" id="PS50262">
    <property type="entry name" value="G_PROTEIN_RECEP_F1_2"/>
    <property type="match status" value="1"/>
</dbReference>
<dbReference type="GeneID" id="110071549"/>
<evidence type="ECO:0000256" key="7">
    <source>
        <dbReference type="ARBA" id="ARBA00023224"/>
    </source>
</evidence>
<evidence type="ECO:0000256" key="6">
    <source>
        <dbReference type="ARBA" id="ARBA00023170"/>
    </source>
</evidence>
<sequence>MEPENFTSRVTEFIFLGLSANHRLNHVLFVVILIVCITTWLGNLTVITTVIVDSKLHSPMYFLLGNLAFVDLSVSSVTVPKLLWDLTSKHKVISFGGCVTQIFFFHFMGGAVVFLLIGMAVDRYVAIYKPLQYPTIMKQSTCVGLVLGAWLGGFIHSIIQIPLIMSLSFCGPNILDNYYCDIPQVVRLACTNTFVVEMLIFSNSGLLTITIFIILIVSYTVILIKIRVHVAESKMKAVSTCGAQIMLVCIHFIPCIIIYGRPFQESVADKGLSSLFTFLTPMLNPLIYTIRNTEMKNAIGRFYKRLLWLDS</sequence>
<feature type="transmembrane region" description="Helical" evidence="8">
    <location>
        <begin position="99"/>
        <end position="121"/>
    </location>
</feature>
<dbReference type="Gene3D" id="1.20.1070.10">
    <property type="entry name" value="Rhodopsin 7-helix transmembrane proteins"/>
    <property type="match status" value="1"/>
</dbReference>
<feature type="transmembrane region" description="Helical" evidence="8">
    <location>
        <begin position="271"/>
        <end position="290"/>
    </location>
</feature>
<keyword evidence="7" id="KW-0807">Transducer</keyword>
<keyword evidence="4" id="KW-0297">G-protein coupled receptor</keyword>
<dbReference type="KEGG" id="pvt:110071549"/>
<keyword evidence="10" id="KW-1185">Reference proteome</keyword>
<accession>A0A6J0SM90</accession>
<keyword evidence="3 8" id="KW-1133">Transmembrane helix</keyword>
<dbReference type="PRINTS" id="PR00245">
    <property type="entry name" value="OLFACTORYR"/>
</dbReference>
<dbReference type="InterPro" id="IPR000725">
    <property type="entry name" value="Olfact_rcpt"/>
</dbReference>
<keyword evidence="2 8" id="KW-0812">Transmembrane</keyword>
<dbReference type="GO" id="GO:0004984">
    <property type="term" value="F:olfactory receptor activity"/>
    <property type="evidence" value="ECO:0007669"/>
    <property type="project" value="InterPro"/>
</dbReference>
<dbReference type="Proteomes" id="UP001652642">
    <property type="component" value="Chromosome 6"/>
</dbReference>
<evidence type="ECO:0000259" key="9">
    <source>
        <dbReference type="PROSITE" id="PS50262"/>
    </source>
</evidence>
<evidence type="ECO:0000256" key="5">
    <source>
        <dbReference type="ARBA" id="ARBA00023136"/>
    </source>
</evidence>
<dbReference type="InParanoid" id="A0A6J0SM90"/>
<feature type="domain" description="G-protein coupled receptors family 1 profile" evidence="9">
    <location>
        <begin position="42"/>
        <end position="288"/>
    </location>
</feature>
<name>A0A6J0SM90_9SAUR</name>
<protein>
    <submittedName>
        <fullName evidence="11">Olfactory receptor 4D9-like</fullName>
    </submittedName>
</protein>
<evidence type="ECO:0000256" key="4">
    <source>
        <dbReference type="ARBA" id="ARBA00023040"/>
    </source>
</evidence>
<evidence type="ECO:0000256" key="3">
    <source>
        <dbReference type="ARBA" id="ARBA00022989"/>
    </source>
</evidence>
<dbReference type="RefSeq" id="XP_020634884.2">
    <property type="nucleotide sequence ID" value="XM_020779225.2"/>
</dbReference>
<proteinExistence type="predicted"/>
<dbReference type="InterPro" id="IPR050427">
    <property type="entry name" value="Olfactory_Receptors"/>
</dbReference>
<evidence type="ECO:0000256" key="2">
    <source>
        <dbReference type="ARBA" id="ARBA00022692"/>
    </source>
</evidence>
<gene>
    <name evidence="11" type="primary">LOC110071549</name>
</gene>
<feature type="transmembrane region" description="Helical" evidence="8">
    <location>
        <begin position="59"/>
        <end position="79"/>
    </location>
</feature>
<dbReference type="SUPFAM" id="SSF81321">
    <property type="entry name" value="Family A G protein-coupled receptor-like"/>
    <property type="match status" value="1"/>
</dbReference>
<dbReference type="Pfam" id="PF13853">
    <property type="entry name" value="7tm_4"/>
    <property type="match status" value="1"/>
</dbReference>
<dbReference type="PRINTS" id="PR00237">
    <property type="entry name" value="GPCRRHODOPSN"/>
</dbReference>
<keyword evidence="5 8" id="KW-0472">Membrane</keyword>
<dbReference type="OrthoDB" id="6130476at2759"/>